<name>A0ABZ2LW53_9BACT</name>
<evidence type="ECO:0000313" key="2">
    <source>
        <dbReference type="Proteomes" id="UP001370348"/>
    </source>
</evidence>
<accession>A0ABZ2LW53</accession>
<organism evidence="1 2">
    <name type="scientific">Pendulispora albinea</name>
    <dbReference type="NCBI Taxonomy" id="2741071"/>
    <lineage>
        <taxon>Bacteria</taxon>
        <taxon>Pseudomonadati</taxon>
        <taxon>Myxococcota</taxon>
        <taxon>Myxococcia</taxon>
        <taxon>Myxococcales</taxon>
        <taxon>Sorangiineae</taxon>
        <taxon>Pendulisporaceae</taxon>
        <taxon>Pendulispora</taxon>
    </lineage>
</organism>
<proteinExistence type="predicted"/>
<reference evidence="1 2" key="1">
    <citation type="submission" date="2021-12" db="EMBL/GenBank/DDBJ databases">
        <title>Discovery of the Pendulisporaceae a myxobacterial family with distinct sporulation behavior and unique specialized metabolism.</title>
        <authorList>
            <person name="Garcia R."/>
            <person name="Popoff A."/>
            <person name="Bader C.D."/>
            <person name="Loehr J."/>
            <person name="Walesch S."/>
            <person name="Walt C."/>
            <person name="Boldt J."/>
            <person name="Bunk B."/>
            <person name="Haeckl F.J.F.P.J."/>
            <person name="Gunesch A.P."/>
            <person name="Birkelbach J."/>
            <person name="Nuebel U."/>
            <person name="Pietschmann T."/>
            <person name="Bach T."/>
            <person name="Mueller R."/>
        </authorList>
    </citation>
    <scope>NUCLEOTIDE SEQUENCE [LARGE SCALE GENOMIC DNA]</scope>
    <source>
        <strain evidence="1 2">MSr11954</strain>
    </source>
</reference>
<protein>
    <submittedName>
        <fullName evidence="1">Uncharacterized protein</fullName>
    </submittedName>
</protein>
<dbReference type="EMBL" id="CP089984">
    <property type="protein sequence ID" value="WXB15173.1"/>
    <property type="molecule type" value="Genomic_DNA"/>
</dbReference>
<keyword evidence="2" id="KW-1185">Reference proteome</keyword>
<evidence type="ECO:0000313" key="1">
    <source>
        <dbReference type="EMBL" id="WXB15173.1"/>
    </source>
</evidence>
<gene>
    <name evidence="1" type="ORF">LZC94_46065</name>
</gene>
<dbReference type="Proteomes" id="UP001370348">
    <property type="component" value="Chromosome"/>
</dbReference>
<sequence length="201" mass="20968">MGILDKAKEAKSSATAKAAEVRRDVAAKAGELKEQASAKAVALKDSATHMGGELMESAMAKVKDTVRDFNDALPIVRKAGYMVEGISIELGIPPKIYANFETTHHLAEEAQQEILEAHAENKLAVALVKSLSQAQKLQGTMTLGGLAPRGITVELGLIPNIVIKFGVPVAAASIPVASRSASERPAAAERALPEVNAVAPG</sequence>
<dbReference type="RefSeq" id="WP_394824798.1">
    <property type="nucleotide sequence ID" value="NZ_CP089984.1"/>
</dbReference>